<sequence>MEDTRQLKFTVVVRQTNGQTLSQEVENNTLVGQLKLLLSERTEIPVDRMRLMHGSDILNDDYSLELCGITESGIVLRLVQLAGATRNHPHNVNGIASANAPPAMSSAAARGLNQSRQLILSNPQLVQTLMMANPQMREAIENNPELQHMMRDPQIMRQGLEAAQNPRLMEEMKRNNDRMLSNLETSPGGYAHIRRMYHNVQEPLARAAEDSTRMPLDELNRRRARLLGVTKPDASKVNTTPLPNPWARSRPRANPRPAAGELRGNTGDPGNPFMLADQLSRNAERLARLDISTSQAAGSSRTGSQPYARDPFATSRNQDHLGDLTARLRAAAQQEQLQQQQQDQQQIRDLMASRRIAQTSAMSVDSPAPSLPLPLPSVLTLTEADRSRFRHELEQLEEMGFDDVEKNLRALIETDGDLASALSIIADEDD</sequence>
<organism evidence="1 2">
    <name type="scientific">Kickxella alabastrina</name>
    <dbReference type="NCBI Taxonomy" id="61397"/>
    <lineage>
        <taxon>Eukaryota</taxon>
        <taxon>Fungi</taxon>
        <taxon>Fungi incertae sedis</taxon>
        <taxon>Zoopagomycota</taxon>
        <taxon>Kickxellomycotina</taxon>
        <taxon>Kickxellomycetes</taxon>
        <taxon>Kickxellales</taxon>
        <taxon>Kickxellaceae</taxon>
        <taxon>Kickxella</taxon>
    </lineage>
</organism>
<comment type="caution">
    <text evidence="1">The sequence shown here is derived from an EMBL/GenBank/DDBJ whole genome shotgun (WGS) entry which is preliminary data.</text>
</comment>
<accession>A0ACC1IPG0</accession>
<dbReference type="Proteomes" id="UP001150581">
    <property type="component" value="Unassembled WGS sequence"/>
</dbReference>
<evidence type="ECO:0000313" key="2">
    <source>
        <dbReference type="Proteomes" id="UP001150581"/>
    </source>
</evidence>
<name>A0ACC1IPG0_9FUNG</name>
<reference evidence="1" key="1">
    <citation type="submission" date="2022-07" db="EMBL/GenBank/DDBJ databases">
        <title>Phylogenomic reconstructions and comparative analyses of Kickxellomycotina fungi.</title>
        <authorList>
            <person name="Reynolds N.K."/>
            <person name="Stajich J.E."/>
            <person name="Barry K."/>
            <person name="Grigoriev I.V."/>
            <person name="Crous P."/>
            <person name="Smith M.E."/>
        </authorList>
    </citation>
    <scope>NUCLEOTIDE SEQUENCE</scope>
    <source>
        <strain evidence="1">Benny 63K</strain>
    </source>
</reference>
<dbReference type="EMBL" id="JANBPG010000244">
    <property type="protein sequence ID" value="KAJ1898364.1"/>
    <property type="molecule type" value="Genomic_DNA"/>
</dbReference>
<proteinExistence type="predicted"/>
<gene>
    <name evidence="1" type="ORF">LPJ66_002799</name>
</gene>
<evidence type="ECO:0000313" key="1">
    <source>
        <dbReference type="EMBL" id="KAJ1898364.1"/>
    </source>
</evidence>
<protein>
    <submittedName>
        <fullName evidence="1">Uncharacterized protein</fullName>
    </submittedName>
</protein>
<keyword evidence="2" id="KW-1185">Reference proteome</keyword>